<dbReference type="EMBL" id="LWLN01000001">
    <property type="protein sequence ID" value="OLZ39853.1"/>
    <property type="molecule type" value="Genomic_DNA"/>
</dbReference>
<dbReference type="InterPro" id="IPR058677">
    <property type="entry name" value="ORF4_N"/>
</dbReference>
<dbReference type="STRING" id="301967.A6E15_02130"/>
<proteinExistence type="predicted"/>
<sequence length="671" mass="70712">MTRRGLVRRAAVAGGTMVAAPAAVDQLAPRYSPVGRADASLLVAGTLVAGGAVAGLLVGVAATGGGDANAEAILEQRANELHDRIYADATEMRMGQEPTIESLQGDVAMLRQLARSDAGFSIMQSASDEVGESQATTNAKDAVRDAFAKVEANFFDMWTTEMDKAQRRAGLAGDNDKLAYQDVFDVFGDYSTGDYAGHSPGAMDPNSALGENGENPLSETGAELVNGDMHTVSVIHYVDDYPQIEKTKEIIMVPWSSVPSVSSNPYNELNSSDTANLADPISVIDLENETYNDPNIGMGGQWGAKALDRESADTAEMINATEWMAVHDQLMTMLDEELTHVETMVSNLYQPAVDGEIDVHSLSSGSAVLEEARDGNLSTWKEVAGIYRSMRMGEAKDPAVVTLPNGVELEGLLFWSEPDLNDGLAVGESINPNNTTGRLYLAAEIRSVPEPEQEDMASVTITVEDGSGNAVTDAVINVKGGDTSHSVDSNGEVSVEVEAGPTTFYVTDSDGTTSETARTIEVADGDSISITHDGTDQSSFNADPFSGETLTSDDEGKAIPVRLSDPFAIEGVHEKPDATALQFEKPLTVEPSDDFGKYKDAAEDAAQDEEETREETTKVVIEQTGGGPGPIFDGGNPLEDGGGLLGLGIIGVVVLAVVGFVTDMIPGLGGN</sequence>
<dbReference type="AlphaFoldDB" id="A0A1S8ASQ7"/>
<accession>A0A1S8ASQ7</accession>
<organism evidence="3 4">
    <name type="scientific">Natrinema saccharevitans</name>
    <dbReference type="NCBI Taxonomy" id="301967"/>
    <lineage>
        <taxon>Archaea</taxon>
        <taxon>Methanobacteriati</taxon>
        <taxon>Methanobacteriota</taxon>
        <taxon>Stenosarchaea group</taxon>
        <taxon>Halobacteria</taxon>
        <taxon>Halobacteriales</taxon>
        <taxon>Natrialbaceae</taxon>
        <taxon>Natrinema</taxon>
    </lineage>
</organism>
<evidence type="ECO:0000256" key="1">
    <source>
        <dbReference type="SAM" id="Phobius"/>
    </source>
</evidence>
<feature type="transmembrane region" description="Helical" evidence="1">
    <location>
        <begin position="644"/>
        <end position="665"/>
    </location>
</feature>
<evidence type="ECO:0000259" key="2">
    <source>
        <dbReference type="Pfam" id="PF26255"/>
    </source>
</evidence>
<evidence type="ECO:0000313" key="3">
    <source>
        <dbReference type="EMBL" id="OLZ39853.1"/>
    </source>
</evidence>
<reference evidence="4" key="1">
    <citation type="submission" date="2016-04" db="EMBL/GenBank/DDBJ databases">
        <authorList>
            <person name="Chen S.-C."/>
            <person name="Lai M.-C."/>
        </authorList>
    </citation>
    <scope>NUCLEOTIDE SEQUENCE [LARGE SCALE GENOMIC DNA]</scope>
    <source>
        <strain evidence="4">AB14</strain>
    </source>
</reference>
<gene>
    <name evidence="3" type="ORF">A6E15_02130</name>
</gene>
<evidence type="ECO:0000313" key="4">
    <source>
        <dbReference type="Proteomes" id="UP000189370"/>
    </source>
</evidence>
<protein>
    <recommendedName>
        <fullName evidence="2">Envelope protein N-terminal domain-containing protein</fullName>
    </recommendedName>
</protein>
<comment type="caution">
    <text evidence="3">The sequence shown here is derived from an EMBL/GenBank/DDBJ whole genome shotgun (WGS) entry which is preliminary data.</text>
</comment>
<feature type="domain" description="Envelope protein N-terminal" evidence="2">
    <location>
        <begin position="65"/>
        <end position="378"/>
    </location>
</feature>
<keyword evidence="1" id="KW-0812">Transmembrane</keyword>
<keyword evidence="4" id="KW-1185">Reference proteome</keyword>
<dbReference type="Proteomes" id="UP000189370">
    <property type="component" value="Unassembled WGS sequence"/>
</dbReference>
<keyword evidence="1" id="KW-1133">Transmembrane helix</keyword>
<keyword evidence="1" id="KW-0472">Membrane</keyword>
<dbReference type="Pfam" id="PF26255">
    <property type="entry name" value="Viral_env_HRPV"/>
    <property type="match status" value="1"/>
</dbReference>
<name>A0A1S8ASQ7_9EURY</name>